<dbReference type="GO" id="GO:0005886">
    <property type="term" value="C:plasma membrane"/>
    <property type="evidence" value="ECO:0007669"/>
    <property type="project" value="UniProtKB-SubCell"/>
</dbReference>
<keyword evidence="5 7" id="KW-1133">Transmembrane helix</keyword>
<dbReference type="PANTHER" id="PTHR43163:SF6">
    <property type="entry name" value="DIPEPTIDE TRANSPORT SYSTEM PERMEASE PROTEIN DPPB-RELATED"/>
    <property type="match status" value="1"/>
</dbReference>
<dbReference type="Pfam" id="PF19300">
    <property type="entry name" value="BPD_transp_1_N"/>
    <property type="match status" value="1"/>
</dbReference>
<evidence type="ECO:0000256" key="2">
    <source>
        <dbReference type="ARBA" id="ARBA00022448"/>
    </source>
</evidence>
<organism evidence="9">
    <name type="scientific">marine sediment metagenome</name>
    <dbReference type="NCBI Taxonomy" id="412755"/>
    <lineage>
        <taxon>unclassified sequences</taxon>
        <taxon>metagenomes</taxon>
        <taxon>ecological metagenomes</taxon>
    </lineage>
</organism>
<dbReference type="InterPro" id="IPR000515">
    <property type="entry name" value="MetI-like"/>
</dbReference>
<evidence type="ECO:0000256" key="4">
    <source>
        <dbReference type="ARBA" id="ARBA00022692"/>
    </source>
</evidence>
<dbReference type="PANTHER" id="PTHR43163">
    <property type="entry name" value="DIPEPTIDE TRANSPORT SYSTEM PERMEASE PROTEIN DPPB-RELATED"/>
    <property type="match status" value="1"/>
</dbReference>
<evidence type="ECO:0000256" key="7">
    <source>
        <dbReference type="SAM" id="Phobius"/>
    </source>
</evidence>
<feature type="transmembrane region" description="Helical" evidence="7">
    <location>
        <begin position="110"/>
        <end position="131"/>
    </location>
</feature>
<dbReference type="Pfam" id="PF00528">
    <property type="entry name" value="BPD_transp_1"/>
    <property type="match status" value="1"/>
</dbReference>
<evidence type="ECO:0000256" key="1">
    <source>
        <dbReference type="ARBA" id="ARBA00004651"/>
    </source>
</evidence>
<dbReference type="SUPFAM" id="SSF161098">
    <property type="entry name" value="MetI-like"/>
    <property type="match status" value="1"/>
</dbReference>
<dbReference type="Gene3D" id="1.10.3720.10">
    <property type="entry name" value="MetI-like"/>
    <property type="match status" value="1"/>
</dbReference>
<dbReference type="EMBL" id="LAZR01004768">
    <property type="protein sequence ID" value="KKN05736.1"/>
    <property type="molecule type" value="Genomic_DNA"/>
</dbReference>
<evidence type="ECO:0000256" key="5">
    <source>
        <dbReference type="ARBA" id="ARBA00022989"/>
    </source>
</evidence>
<evidence type="ECO:0000313" key="9">
    <source>
        <dbReference type="EMBL" id="KKN05736.1"/>
    </source>
</evidence>
<accession>A0A0F9PXF5</accession>
<evidence type="ECO:0000259" key="8">
    <source>
        <dbReference type="PROSITE" id="PS50928"/>
    </source>
</evidence>
<dbReference type="AlphaFoldDB" id="A0A0F9PXF5"/>
<gene>
    <name evidence="9" type="ORF">LCGC14_1084420</name>
</gene>
<dbReference type="CDD" id="cd06261">
    <property type="entry name" value="TM_PBP2"/>
    <property type="match status" value="1"/>
</dbReference>
<keyword evidence="2" id="KW-0813">Transport</keyword>
<dbReference type="InterPro" id="IPR045621">
    <property type="entry name" value="BPD_transp_1_N"/>
</dbReference>
<evidence type="ECO:0000256" key="6">
    <source>
        <dbReference type="ARBA" id="ARBA00023136"/>
    </source>
</evidence>
<keyword evidence="3" id="KW-1003">Cell membrane</keyword>
<evidence type="ECO:0000256" key="3">
    <source>
        <dbReference type="ARBA" id="ARBA00022475"/>
    </source>
</evidence>
<proteinExistence type="predicted"/>
<protein>
    <recommendedName>
        <fullName evidence="8">ABC transmembrane type-1 domain-containing protein</fullName>
    </recommendedName>
</protein>
<comment type="caution">
    <text evidence="9">The sequence shown here is derived from an EMBL/GenBank/DDBJ whole genome shotgun (WGS) entry which is preliminary data.</text>
</comment>
<feature type="domain" description="ABC transmembrane type-1" evidence="8">
    <location>
        <begin position="104"/>
        <end position="265"/>
    </location>
</feature>
<comment type="subcellular location">
    <subcellularLocation>
        <location evidence="1">Cell membrane</location>
        <topology evidence="1">Multi-pass membrane protein</topology>
    </subcellularLocation>
</comment>
<feature type="transmembrane region" description="Helical" evidence="7">
    <location>
        <begin position="14"/>
        <end position="36"/>
    </location>
</feature>
<feature type="transmembrane region" description="Helical" evidence="7">
    <location>
        <begin position="208"/>
        <end position="227"/>
    </location>
</feature>
<feature type="transmembrane region" description="Helical" evidence="7">
    <location>
        <begin position="143"/>
        <end position="165"/>
    </location>
</feature>
<dbReference type="PROSITE" id="PS50928">
    <property type="entry name" value="ABC_TM1"/>
    <property type="match status" value="1"/>
</dbReference>
<dbReference type="InterPro" id="IPR035906">
    <property type="entry name" value="MetI-like_sf"/>
</dbReference>
<name>A0A0F9PXF5_9ZZZZ</name>
<dbReference type="GO" id="GO:0055085">
    <property type="term" value="P:transmembrane transport"/>
    <property type="evidence" value="ECO:0007669"/>
    <property type="project" value="InterPro"/>
</dbReference>
<keyword evidence="6 7" id="KW-0472">Membrane</keyword>
<reference evidence="9" key="1">
    <citation type="journal article" date="2015" name="Nature">
        <title>Complex archaea that bridge the gap between prokaryotes and eukaryotes.</title>
        <authorList>
            <person name="Spang A."/>
            <person name="Saw J.H."/>
            <person name="Jorgensen S.L."/>
            <person name="Zaremba-Niedzwiedzka K."/>
            <person name="Martijn J."/>
            <person name="Lind A.E."/>
            <person name="van Eijk R."/>
            <person name="Schleper C."/>
            <person name="Guy L."/>
            <person name="Ettema T.J."/>
        </authorList>
    </citation>
    <scope>NUCLEOTIDE SEQUENCE</scope>
</reference>
<sequence>MISMNLLTYSLKRILISIPVLLGVMTIVFFISRVIMDPETIIMSRLHFPITEAKYLAMEKHLGLDKPVIVQYFIFIKDIFTGNWGVSISIVRDSDVWDIINQRLPRTLELAILSMVIATLIGVKIGKIGAGSRNKKRDTIIRLILYIGAGFPAFTLGLFIVQVTLNTGVTVFPFFGYKSPGVGDPPTITSLRIIDCILTGEFMILMDYIMHIMIPITAMVIIQIAAIHRQTRGNLITVLQQDYMRTAIAKGVGKKISLKNTHART</sequence>
<keyword evidence="4 7" id="KW-0812">Transmembrane</keyword>